<evidence type="ECO:0000256" key="8">
    <source>
        <dbReference type="SAM" id="Phobius"/>
    </source>
</evidence>
<evidence type="ECO:0000256" key="4">
    <source>
        <dbReference type="ARBA" id="ARBA00022519"/>
    </source>
</evidence>
<dbReference type="KEGG" id="ggr:HKW67_22085"/>
<keyword evidence="11" id="KW-1185">Reference proteome</keyword>
<sequence>MTPIHVSRHAKSPRRRRHGATLIEQLWVLVLTGSLAALAIASGCALFAALDVAMAAQETADLLALARDHAIATGDRTAVRFDEAGVRVVVHVGRDTIAVGDFHGSGLTLEATRDSLSYAPSGLGVGAANLRLILKRSARADTITVSRLGRVQRR</sequence>
<keyword evidence="5 8" id="KW-0812">Transmembrane</keyword>
<dbReference type="AlphaFoldDB" id="A0A6M4IUZ6"/>
<feature type="domain" description="General secretion pathway GspH" evidence="9">
    <location>
        <begin position="55"/>
        <end position="149"/>
    </location>
</feature>
<keyword evidence="2" id="KW-1003">Cell membrane</keyword>
<dbReference type="RefSeq" id="WP_171227461.1">
    <property type="nucleotide sequence ID" value="NZ_CP053085.1"/>
</dbReference>
<dbReference type="GO" id="GO:0015628">
    <property type="term" value="P:protein secretion by the type II secretion system"/>
    <property type="evidence" value="ECO:0007669"/>
    <property type="project" value="InterPro"/>
</dbReference>
<keyword evidence="7 8" id="KW-0472">Membrane</keyword>
<organism evidence="10 11">
    <name type="scientific">Gemmatimonas groenlandica</name>
    <dbReference type="NCBI Taxonomy" id="2732249"/>
    <lineage>
        <taxon>Bacteria</taxon>
        <taxon>Pseudomonadati</taxon>
        <taxon>Gemmatimonadota</taxon>
        <taxon>Gemmatimonadia</taxon>
        <taxon>Gemmatimonadales</taxon>
        <taxon>Gemmatimonadaceae</taxon>
        <taxon>Gemmatimonas</taxon>
    </lineage>
</organism>
<accession>A0A6M4IUZ6</accession>
<evidence type="ECO:0000256" key="1">
    <source>
        <dbReference type="ARBA" id="ARBA00004377"/>
    </source>
</evidence>
<evidence type="ECO:0000256" key="5">
    <source>
        <dbReference type="ARBA" id="ARBA00022692"/>
    </source>
</evidence>
<evidence type="ECO:0000259" key="9">
    <source>
        <dbReference type="Pfam" id="PF12019"/>
    </source>
</evidence>
<comment type="subcellular location">
    <subcellularLocation>
        <location evidence="1">Cell inner membrane</location>
        <topology evidence="1">Single-pass membrane protein</topology>
    </subcellularLocation>
</comment>
<dbReference type="Proteomes" id="UP000500938">
    <property type="component" value="Chromosome"/>
</dbReference>
<evidence type="ECO:0000313" key="11">
    <source>
        <dbReference type="Proteomes" id="UP000500938"/>
    </source>
</evidence>
<keyword evidence="6 8" id="KW-1133">Transmembrane helix</keyword>
<evidence type="ECO:0000256" key="2">
    <source>
        <dbReference type="ARBA" id="ARBA00022475"/>
    </source>
</evidence>
<evidence type="ECO:0000313" key="10">
    <source>
        <dbReference type="EMBL" id="QJR38025.1"/>
    </source>
</evidence>
<dbReference type="InterPro" id="IPR022346">
    <property type="entry name" value="T2SS_GspH"/>
</dbReference>
<evidence type="ECO:0000256" key="7">
    <source>
        <dbReference type="ARBA" id="ARBA00023136"/>
    </source>
</evidence>
<name>A0A6M4IUZ6_9BACT</name>
<reference evidence="10 11" key="1">
    <citation type="submission" date="2020-05" db="EMBL/GenBank/DDBJ databases">
        <title>Complete genome sequence of Gemmatimonas greenlandica TET16.</title>
        <authorList>
            <person name="Zeng Y."/>
        </authorList>
    </citation>
    <scope>NUCLEOTIDE SEQUENCE [LARGE SCALE GENOMIC DNA]</scope>
    <source>
        <strain evidence="10 11">TET16</strain>
    </source>
</reference>
<dbReference type="Gene3D" id="3.55.40.10">
    <property type="entry name" value="minor pseudopilin epsh domain"/>
    <property type="match status" value="1"/>
</dbReference>
<keyword evidence="4" id="KW-0997">Cell inner membrane</keyword>
<evidence type="ECO:0000256" key="3">
    <source>
        <dbReference type="ARBA" id="ARBA00022481"/>
    </source>
</evidence>
<dbReference type="GO" id="GO:0005886">
    <property type="term" value="C:plasma membrane"/>
    <property type="evidence" value="ECO:0007669"/>
    <property type="project" value="UniProtKB-SubCell"/>
</dbReference>
<feature type="transmembrane region" description="Helical" evidence="8">
    <location>
        <begin position="26"/>
        <end position="50"/>
    </location>
</feature>
<evidence type="ECO:0000256" key="6">
    <source>
        <dbReference type="ARBA" id="ARBA00022989"/>
    </source>
</evidence>
<protein>
    <recommendedName>
        <fullName evidence="9">General secretion pathway GspH domain-containing protein</fullName>
    </recommendedName>
</protein>
<proteinExistence type="predicted"/>
<keyword evidence="3" id="KW-0488">Methylation</keyword>
<gene>
    <name evidence="10" type="ORF">HKW67_22085</name>
</gene>
<dbReference type="GO" id="GO:0015627">
    <property type="term" value="C:type II protein secretion system complex"/>
    <property type="evidence" value="ECO:0007669"/>
    <property type="project" value="InterPro"/>
</dbReference>
<dbReference type="Pfam" id="PF12019">
    <property type="entry name" value="GspH"/>
    <property type="match status" value="1"/>
</dbReference>
<dbReference type="EMBL" id="CP053085">
    <property type="protein sequence ID" value="QJR38025.1"/>
    <property type="molecule type" value="Genomic_DNA"/>
</dbReference>